<dbReference type="SUPFAM" id="SSF54637">
    <property type="entry name" value="Thioesterase/thiol ester dehydrase-isomerase"/>
    <property type="match status" value="1"/>
</dbReference>
<feature type="region of interest" description="Disordered" evidence="8">
    <location>
        <begin position="1"/>
        <end position="28"/>
    </location>
</feature>
<comment type="pathway">
    <text evidence="4">Cofactor biosynthesis; phylloquinone biosynthesis.</text>
</comment>
<evidence type="ECO:0000256" key="5">
    <source>
        <dbReference type="ARBA" id="ARBA00060586"/>
    </source>
</evidence>
<dbReference type="GO" id="GO:0042372">
    <property type="term" value="P:phylloquinone biosynthetic process"/>
    <property type="evidence" value="ECO:0007669"/>
    <property type="project" value="TreeGrafter"/>
</dbReference>
<keyword evidence="3" id="KW-0576">Peroxisome</keyword>
<comment type="subcellular location">
    <subcellularLocation>
        <location evidence="1">Peroxisome</location>
    </subcellularLocation>
</comment>
<feature type="domain" description="Thioesterase" evidence="9">
    <location>
        <begin position="69"/>
        <end position="141"/>
    </location>
</feature>
<name>A0AAN8TZ07_SOLBU</name>
<evidence type="ECO:0000256" key="8">
    <source>
        <dbReference type="SAM" id="MobiDB-lite"/>
    </source>
</evidence>
<evidence type="ECO:0000313" key="11">
    <source>
        <dbReference type="Proteomes" id="UP001371456"/>
    </source>
</evidence>
<feature type="compositionally biased region" description="Low complexity" evidence="8">
    <location>
        <begin position="16"/>
        <end position="28"/>
    </location>
</feature>
<dbReference type="FunFam" id="3.10.129.10:FF:000048">
    <property type="entry name" value="14-dihydroxy-2-naphthoyl-CoA thioesterase 1"/>
    <property type="match status" value="1"/>
</dbReference>
<dbReference type="NCBIfam" id="TIGR00369">
    <property type="entry name" value="unchar_dom_1"/>
    <property type="match status" value="1"/>
</dbReference>
<keyword evidence="11" id="KW-1185">Reference proteome</keyword>
<evidence type="ECO:0000313" key="10">
    <source>
        <dbReference type="EMBL" id="KAK6797523.1"/>
    </source>
</evidence>
<dbReference type="PANTHER" id="PTHR43240">
    <property type="entry name" value="1,4-DIHYDROXY-2-NAPHTHOYL-COA THIOESTERASE 1"/>
    <property type="match status" value="1"/>
</dbReference>
<evidence type="ECO:0000259" key="9">
    <source>
        <dbReference type="Pfam" id="PF03061"/>
    </source>
</evidence>
<dbReference type="PANTHER" id="PTHR43240:SF22">
    <property type="entry name" value="1,4-DIHYDROXY-2-NAPHTHOYL-COA THIOESTERASE 1-LIKE"/>
    <property type="match status" value="1"/>
</dbReference>
<dbReference type="AlphaFoldDB" id="A0AAN8TZ07"/>
<keyword evidence="2" id="KW-0378">Hydrolase</keyword>
<evidence type="ECO:0000256" key="7">
    <source>
        <dbReference type="ARBA" id="ARBA00066058"/>
    </source>
</evidence>
<comment type="caution">
    <text evidence="10">The sequence shown here is derived from an EMBL/GenBank/DDBJ whole genome shotgun (WGS) entry which is preliminary data.</text>
</comment>
<comment type="subunit">
    <text evidence="7">Homotetramers.</text>
</comment>
<evidence type="ECO:0000256" key="2">
    <source>
        <dbReference type="ARBA" id="ARBA00022801"/>
    </source>
</evidence>
<evidence type="ECO:0000256" key="3">
    <source>
        <dbReference type="ARBA" id="ARBA00023140"/>
    </source>
</evidence>
<dbReference type="Gene3D" id="3.10.129.10">
    <property type="entry name" value="Hotdog Thioesterase"/>
    <property type="match status" value="1"/>
</dbReference>
<dbReference type="Pfam" id="PF03061">
    <property type="entry name" value="4HBT"/>
    <property type="match status" value="1"/>
</dbReference>
<gene>
    <name evidence="10" type="ORF">RDI58_005225</name>
</gene>
<dbReference type="InterPro" id="IPR006683">
    <property type="entry name" value="Thioestr_dom"/>
</dbReference>
<dbReference type="InterPro" id="IPR003736">
    <property type="entry name" value="PAAI_dom"/>
</dbReference>
<proteinExistence type="inferred from homology"/>
<comment type="similarity">
    <text evidence="6">Belongs to the 4-hydroxybenzoyl-CoA thioesterase family. DHNA-CoA hydrolase subfamily.</text>
</comment>
<accession>A0AAN8TZ07</accession>
<organism evidence="10 11">
    <name type="scientific">Solanum bulbocastanum</name>
    <name type="common">Wild potato</name>
    <dbReference type="NCBI Taxonomy" id="147425"/>
    <lineage>
        <taxon>Eukaryota</taxon>
        <taxon>Viridiplantae</taxon>
        <taxon>Streptophyta</taxon>
        <taxon>Embryophyta</taxon>
        <taxon>Tracheophyta</taxon>
        <taxon>Spermatophyta</taxon>
        <taxon>Magnoliopsida</taxon>
        <taxon>eudicotyledons</taxon>
        <taxon>Gunneridae</taxon>
        <taxon>Pentapetalae</taxon>
        <taxon>asterids</taxon>
        <taxon>lamiids</taxon>
        <taxon>Solanales</taxon>
        <taxon>Solanaceae</taxon>
        <taxon>Solanoideae</taxon>
        <taxon>Solaneae</taxon>
        <taxon>Solanum</taxon>
    </lineage>
</organism>
<reference evidence="10 11" key="1">
    <citation type="submission" date="2024-02" db="EMBL/GenBank/DDBJ databases">
        <title>de novo genome assembly of Solanum bulbocastanum strain 11H21.</title>
        <authorList>
            <person name="Hosaka A.J."/>
        </authorList>
    </citation>
    <scope>NUCLEOTIDE SEQUENCE [LARGE SCALE GENOMIC DNA]</scope>
    <source>
        <tissue evidence="10">Young leaves</tissue>
    </source>
</reference>
<protein>
    <recommendedName>
        <fullName evidence="9">Thioesterase domain-containing protein</fullName>
    </recommendedName>
</protein>
<comment type="pathway">
    <text evidence="5">Quinol/quinone metabolism; 1,4-dihydroxy-2-naphthoate biosynthesis; 1,4-dihydroxy-2-naphthoate from chorismate: step 7/7.</text>
</comment>
<evidence type="ECO:0000256" key="4">
    <source>
        <dbReference type="ARBA" id="ARBA00060572"/>
    </source>
</evidence>
<dbReference type="GO" id="GO:0005777">
    <property type="term" value="C:peroxisome"/>
    <property type="evidence" value="ECO:0007669"/>
    <property type="project" value="UniProtKB-SubCell"/>
</dbReference>
<dbReference type="GO" id="GO:0061522">
    <property type="term" value="F:1,4-dihydroxy-2-naphthoyl-CoA thioesterase activity"/>
    <property type="evidence" value="ECO:0007669"/>
    <property type="project" value="TreeGrafter"/>
</dbReference>
<evidence type="ECO:0000256" key="6">
    <source>
        <dbReference type="ARBA" id="ARBA00061187"/>
    </source>
</evidence>
<dbReference type="CDD" id="cd03443">
    <property type="entry name" value="PaaI_thioesterase"/>
    <property type="match status" value="1"/>
</dbReference>
<sequence>MYMTLKEETQNMGPPSSASSSSSSSSSSGVKAKVLDIPLHGIGFEFVEITPHKITGRLPVTEKCCQPFKVLHGGVSALIAESLASMGAHMASGFQRVAGVHLSIHHLKSAHLGDFVFAEAVPINIGKSLHVWEVCLWKIDPSNEENKTLLASSRVTLKVNMSVPENAKDAAMNLKKYAKL</sequence>
<evidence type="ECO:0000256" key="1">
    <source>
        <dbReference type="ARBA" id="ARBA00004275"/>
    </source>
</evidence>
<dbReference type="InterPro" id="IPR029069">
    <property type="entry name" value="HotDog_dom_sf"/>
</dbReference>
<dbReference type="Proteomes" id="UP001371456">
    <property type="component" value="Unassembled WGS sequence"/>
</dbReference>
<dbReference type="EMBL" id="JBANQN010000002">
    <property type="protein sequence ID" value="KAK6797523.1"/>
    <property type="molecule type" value="Genomic_DNA"/>
</dbReference>